<keyword evidence="2" id="KW-1185">Reference proteome</keyword>
<organism evidence="1 2">
    <name type="scientific">Massariosphaeria phaeospora</name>
    <dbReference type="NCBI Taxonomy" id="100035"/>
    <lineage>
        <taxon>Eukaryota</taxon>
        <taxon>Fungi</taxon>
        <taxon>Dikarya</taxon>
        <taxon>Ascomycota</taxon>
        <taxon>Pezizomycotina</taxon>
        <taxon>Dothideomycetes</taxon>
        <taxon>Pleosporomycetidae</taxon>
        <taxon>Pleosporales</taxon>
        <taxon>Pleosporales incertae sedis</taxon>
        <taxon>Massariosphaeria</taxon>
    </lineage>
</organism>
<dbReference type="AlphaFoldDB" id="A0A7C8IF33"/>
<dbReference type="SUPFAM" id="SSF81383">
    <property type="entry name" value="F-box domain"/>
    <property type="match status" value="1"/>
</dbReference>
<protein>
    <recommendedName>
        <fullName evidence="3">F-box domain-containing protein</fullName>
    </recommendedName>
</protein>
<evidence type="ECO:0008006" key="3">
    <source>
        <dbReference type="Google" id="ProtNLM"/>
    </source>
</evidence>
<reference evidence="1 2" key="1">
    <citation type="submission" date="2020-01" db="EMBL/GenBank/DDBJ databases">
        <authorList>
            <consortium name="DOE Joint Genome Institute"/>
            <person name="Haridas S."/>
            <person name="Albert R."/>
            <person name="Binder M."/>
            <person name="Bloem J."/>
            <person name="Labutti K."/>
            <person name="Salamov A."/>
            <person name="Andreopoulos B."/>
            <person name="Baker S.E."/>
            <person name="Barry K."/>
            <person name="Bills G."/>
            <person name="Bluhm B.H."/>
            <person name="Cannon C."/>
            <person name="Castanera R."/>
            <person name="Culley D.E."/>
            <person name="Daum C."/>
            <person name="Ezra D."/>
            <person name="Gonzalez J.B."/>
            <person name="Henrissat B."/>
            <person name="Kuo A."/>
            <person name="Liang C."/>
            <person name="Lipzen A."/>
            <person name="Lutzoni F."/>
            <person name="Magnuson J."/>
            <person name="Mondo S."/>
            <person name="Nolan M."/>
            <person name="Ohm R."/>
            <person name="Pangilinan J."/>
            <person name="Park H.-J.H."/>
            <person name="Ramirez L."/>
            <person name="Alfaro M."/>
            <person name="Sun H."/>
            <person name="Tritt A."/>
            <person name="Yoshinaga Y."/>
            <person name="Zwiers L.-H.L."/>
            <person name="Turgeon B.G."/>
            <person name="Goodwin S.B."/>
            <person name="Spatafora J.W."/>
            <person name="Crous P.W."/>
            <person name="Grigoriev I.V."/>
        </authorList>
    </citation>
    <scope>NUCLEOTIDE SEQUENCE [LARGE SCALE GENOMIC DNA]</scope>
    <source>
        <strain evidence="1 2">CBS 611.86</strain>
    </source>
</reference>
<sequence>MSTPPDPRAQNEHRSSQSQSALAGLPVELLHHIVSFVTYMPSLVNLSLTCSCMLLITDEHLYQTYRYRAGSHGYSSPAAPFRFCSVPSSLIKTLILRPKLRKLVKELDYEFTWNSRNETRPDDRSSLAPFHQYSDGRSYLHYDDLLQGVRARREEAEVAYLLMLAPNIRSVMLEDAGRGLPARLFKILEAGGIPHEARTFHGFQHLTTLGLFFKPITSKLREVQRTQLHQISFSRALLIPALRNLTLTNINFESLFRNSPHPWSCPPHSSPVTSLSVQNVYYAEGYWDRFLRSFAKIVDVKIWWHHWGGGGDYKKECVDALWAHKDALEAIDFYSHVRYLLQPEEDAMDDVHLLQPEEGAMDEVPLKWFADFEKLKYLRFGNRQCAKLA</sequence>
<dbReference type="EMBL" id="JAADJZ010000001">
    <property type="protein sequence ID" value="KAF2878054.1"/>
    <property type="molecule type" value="Genomic_DNA"/>
</dbReference>
<gene>
    <name evidence="1" type="ORF">BDV95DRAFT_9161</name>
</gene>
<evidence type="ECO:0000313" key="1">
    <source>
        <dbReference type="EMBL" id="KAF2878054.1"/>
    </source>
</evidence>
<dbReference type="InterPro" id="IPR036047">
    <property type="entry name" value="F-box-like_dom_sf"/>
</dbReference>
<name>A0A7C8IF33_9PLEO</name>
<comment type="caution">
    <text evidence="1">The sequence shown here is derived from an EMBL/GenBank/DDBJ whole genome shotgun (WGS) entry which is preliminary data.</text>
</comment>
<dbReference type="OrthoDB" id="3935706at2759"/>
<dbReference type="Proteomes" id="UP000481861">
    <property type="component" value="Unassembled WGS sequence"/>
</dbReference>
<evidence type="ECO:0000313" key="2">
    <source>
        <dbReference type="Proteomes" id="UP000481861"/>
    </source>
</evidence>
<proteinExistence type="predicted"/>
<accession>A0A7C8IF33</accession>